<keyword evidence="8" id="KW-0812">Transmembrane</keyword>
<keyword evidence="6" id="KW-0175">Coiled coil</keyword>
<dbReference type="GO" id="GO:0000149">
    <property type="term" value="F:SNARE binding"/>
    <property type="evidence" value="ECO:0007669"/>
    <property type="project" value="TreeGrafter"/>
</dbReference>
<dbReference type="InterPro" id="IPR010989">
    <property type="entry name" value="SNARE"/>
</dbReference>
<dbReference type="PANTHER" id="PTHR19957:SF408">
    <property type="entry name" value="SYNTAXIN-3-RELATED"/>
    <property type="match status" value="1"/>
</dbReference>
<feature type="domain" description="T-SNARE coiled-coil homology" evidence="9">
    <location>
        <begin position="211"/>
        <end position="273"/>
    </location>
</feature>
<feature type="region of interest" description="Disordered" evidence="7">
    <location>
        <begin position="13"/>
        <end position="39"/>
    </location>
</feature>
<sequence>MVKDRLLEFQNLAKKNTSKADKSNSSDGFSSRNDDYPNESTEFLNVDDWDDIESYLDQVKKARNSLDEMETCLEQMKRIHSNILISPGVHPKFTTELNINVDRFKQLSHGVTSIVKRMSEEAQRASKSKEANSRIKKNQAMTVSRRLHNVLQSFNAEQTHYRDKCKSKINSYLSISGLHMPEDEVDEAIESGQLFNTVGIMMAERDKKILFEDVKSRHEDILRLEDSIRELHEIFQDMSMLVESQGEMLNHIETNVGSATEYATKALYSVNYAKEAKKRNIKLKICLAICCLISIVVLFLFGGAAFCFYLPFVCR</sequence>
<dbReference type="CDD" id="cd15848">
    <property type="entry name" value="SNARE_syntaxin1-like"/>
    <property type="match status" value="1"/>
</dbReference>
<dbReference type="PANTHER" id="PTHR19957">
    <property type="entry name" value="SYNTAXIN"/>
    <property type="match status" value="1"/>
</dbReference>
<comment type="subcellular location">
    <subcellularLocation>
        <location evidence="1">Membrane</location>
        <topology evidence="1">Single-pass type IV membrane protein</topology>
    </subcellularLocation>
</comment>
<protein>
    <submittedName>
        <fullName evidence="11">t-SNARE coiled-coil homology domain-containing protein</fullName>
    </submittedName>
</protein>
<evidence type="ECO:0000256" key="4">
    <source>
        <dbReference type="ARBA" id="ARBA00022775"/>
    </source>
</evidence>
<dbReference type="GO" id="GO:0048278">
    <property type="term" value="P:vesicle docking"/>
    <property type="evidence" value="ECO:0007669"/>
    <property type="project" value="TreeGrafter"/>
</dbReference>
<reference evidence="11" key="1">
    <citation type="submission" date="2022-11" db="UniProtKB">
        <authorList>
            <consortium name="WormBaseParasite"/>
        </authorList>
    </citation>
    <scope>IDENTIFICATION</scope>
</reference>
<keyword evidence="8" id="KW-0472">Membrane</keyword>
<accession>A0A915CW11</accession>
<keyword evidence="3" id="KW-0813">Transport</keyword>
<feature type="coiled-coil region" evidence="6">
    <location>
        <begin position="52"/>
        <end position="79"/>
    </location>
</feature>
<dbReference type="PROSITE" id="PS50192">
    <property type="entry name" value="T_SNARE"/>
    <property type="match status" value="1"/>
</dbReference>
<dbReference type="SMART" id="SM00503">
    <property type="entry name" value="SynN"/>
    <property type="match status" value="1"/>
</dbReference>
<evidence type="ECO:0000256" key="3">
    <source>
        <dbReference type="ARBA" id="ARBA00022448"/>
    </source>
</evidence>
<dbReference type="InterPro" id="IPR006011">
    <property type="entry name" value="Syntaxin_N"/>
</dbReference>
<dbReference type="GO" id="GO:0005484">
    <property type="term" value="F:SNAP receptor activity"/>
    <property type="evidence" value="ECO:0007669"/>
    <property type="project" value="InterPro"/>
</dbReference>
<dbReference type="Pfam" id="PF05739">
    <property type="entry name" value="SNARE"/>
    <property type="match status" value="1"/>
</dbReference>
<dbReference type="GO" id="GO:0006906">
    <property type="term" value="P:vesicle fusion"/>
    <property type="evidence" value="ECO:0007669"/>
    <property type="project" value="TreeGrafter"/>
</dbReference>
<proteinExistence type="inferred from homology"/>
<keyword evidence="8" id="KW-1133">Transmembrane helix</keyword>
<dbReference type="GO" id="GO:0012505">
    <property type="term" value="C:endomembrane system"/>
    <property type="evidence" value="ECO:0007669"/>
    <property type="project" value="TreeGrafter"/>
</dbReference>
<evidence type="ECO:0000256" key="2">
    <source>
        <dbReference type="ARBA" id="ARBA00009063"/>
    </source>
</evidence>
<evidence type="ECO:0000256" key="1">
    <source>
        <dbReference type="ARBA" id="ARBA00004211"/>
    </source>
</evidence>
<evidence type="ECO:0000259" key="9">
    <source>
        <dbReference type="PROSITE" id="PS50192"/>
    </source>
</evidence>
<dbReference type="GO" id="GO:0031201">
    <property type="term" value="C:SNARE complex"/>
    <property type="evidence" value="ECO:0007669"/>
    <property type="project" value="TreeGrafter"/>
</dbReference>
<dbReference type="InterPro" id="IPR000727">
    <property type="entry name" value="T_SNARE_dom"/>
</dbReference>
<keyword evidence="10" id="KW-1185">Reference proteome</keyword>
<dbReference type="GO" id="GO:0006836">
    <property type="term" value="P:neurotransmitter transport"/>
    <property type="evidence" value="ECO:0007669"/>
    <property type="project" value="UniProtKB-KW"/>
</dbReference>
<dbReference type="PROSITE" id="PS00914">
    <property type="entry name" value="SYNTAXIN"/>
    <property type="match status" value="1"/>
</dbReference>
<evidence type="ECO:0000256" key="7">
    <source>
        <dbReference type="SAM" id="MobiDB-lite"/>
    </source>
</evidence>
<evidence type="ECO:0000313" key="10">
    <source>
        <dbReference type="Proteomes" id="UP000887574"/>
    </source>
</evidence>
<dbReference type="SMART" id="SM00397">
    <property type="entry name" value="t_SNARE"/>
    <property type="match status" value="1"/>
</dbReference>
<dbReference type="AlphaFoldDB" id="A0A915CW11"/>
<dbReference type="WBParaSite" id="jg13255">
    <property type="protein sequence ID" value="jg13255"/>
    <property type="gene ID" value="jg13255"/>
</dbReference>
<dbReference type="GO" id="GO:0005886">
    <property type="term" value="C:plasma membrane"/>
    <property type="evidence" value="ECO:0007669"/>
    <property type="project" value="TreeGrafter"/>
</dbReference>
<evidence type="ECO:0000256" key="5">
    <source>
        <dbReference type="RuleBase" id="RU003858"/>
    </source>
</evidence>
<feature type="transmembrane region" description="Helical" evidence="8">
    <location>
        <begin position="285"/>
        <end position="312"/>
    </location>
</feature>
<evidence type="ECO:0000256" key="6">
    <source>
        <dbReference type="SAM" id="Coils"/>
    </source>
</evidence>
<dbReference type="SUPFAM" id="SSF47661">
    <property type="entry name" value="t-snare proteins"/>
    <property type="match status" value="1"/>
</dbReference>
<dbReference type="Proteomes" id="UP000887574">
    <property type="component" value="Unplaced"/>
</dbReference>
<name>A0A915CW11_9BILA</name>
<comment type="similarity">
    <text evidence="2 5">Belongs to the syntaxin family.</text>
</comment>
<dbReference type="GO" id="GO:0006886">
    <property type="term" value="P:intracellular protein transport"/>
    <property type="evidence" value="ECO:0007669"/>
    <property type="project" value="InterPro"/>
</dbReference>
<dbReference type="InterPro" id="IPR045242">
    <property type="entry name" value="Syntaxin"/>
</dbReference>
<evidence type="ECO:0000256" key="8">
    <source>
        <dbReference type="SAM" id="Phobius"/>
    </source>
</evidence>
<keyword evidence="4" id="KW-0532">Neurotransmitter transport</keyword>
<organism evidence="10 11">
    <name type="scientific">Ditylenchus dipsaci</name>
    <dbReference type="NCBI Taxonomy" id="166011"/>
    <lineage>
        <taxon>Eukaryota</taxon>
        <taxon>Metazoa</taxon>
        <taxon>Ecdysozoa</taxon>
        <taxon>Nematoda</taxon>
        <taxon>Chromadorea</taxon>
        <taxon>Rhabditida</taxon>
        <taxon>Tylenchina</taxon>
        <taxon>Tylenchomorpha</taxon>
        <taxon>Sphaerularioidea</taxon>
        <taxon>Anguinidae</taxon>
        <taxon>Anguininae</taxon>
        <taxon>Ditylenchus</taxon>
    </lineage>
</organism>
<dbReference type="Pfam" id="PF00804">
    <property type="entry name" value="Syntaxin"/>
    <property type="match status" value="1"/>
</dbReference>
<dbReference type="InterPro" id="IPR006012">
    <property type="entry name" value="Syntaxin/epimorphin_CS"/>
</dbReference>
<dbReference type="Gene3D" id="1.20.5.110">
    <property type="match status" value="1"/>
</dbReference>
<evidence type="ECO:0000313" key="11">
    <source>
        <dbReference type="WBParaSite" id="jg13255"/>
    </source>
</evidence>
<dbReference type="Gene3D" id="1.20.58.70">
    <property type="match status" value="1"/>
</dbReference>
<dbReference type="GO" id="GO:0006887">
    <property type="term" value="P:exocytosis"/>
    <property type="evidence" value="ECO:0007669"/>
    <property type="project" value="TreeGrafter"/>
</dbReference>